<evidence type="ECO:0000313" key="3">
    <source>
        <dbReference type="EMBL" id="UNS97421.1"/>
    </source>
</evidence>
<feature type="transmembrane region" description="Helical" evidence="2">
    <location>
        <begin position="225"/>
        <end position="246"/>
    </location>
</feature>
<protein>
    <recommendedName>
        <fullName evidence="5">Integral membrane protein</fullName>
    </recommendedName>
</protein>
<evidence type="ECO:0000256" key="2">
    <source>
        <dbReference type="SAM" id="Phobius"/>
    </source>
</evidence>
<evidence type="ECO:0008006" key="5">
    <source>
        <dbReference type="Google" id="ProtNLM"/>
    </source>
</evidence>
<feature type="region of interest" description="Disordered" evidence="1">
    <location>
        <begin position="313"/>
        <end position="347"/>
    </location>
</feature>
<sequence>MLALLILSPVCAEYLIGYDSIIGRPWELVSGLLFLAPLYGTVAVLIREVVRRSGRGWPSILLLSAAFGLIQAGVIDQSLFNPHFVSDPFWPQERLPTLVPVAGISVHHLLGFVVGHVIWSFAAPIVVVESCVPRLADRPWLGRWGIAVLLVLYVLAFVVFFHEHTRKFLASTAQLGLTAVVAAALAATALALPRRHGASSGWVPPPWLVGGGAVGVMATHQLAPAGWWGVLADVTVLSLGGGLLLLWSGRAGWDRRHALVAGGAALVVNAVLSFAVEPLGGHTSYAAKYAANATLLAAVLALLASAYRRVPSPGPATATASTAFRPHRAPGPSFAKVPPSVTDSDDY</sequence>
<feature type="transmembrane region" description="Helical" evidence="2">
    <location>
        <begin position="168"/>
        <end position="190"/>
    </location>
</feature>
<feature type="transmembrane region" description="Helical" evidence="2">
    <location>
        <begin position="202"/>
        <end position="219"/>
    </location>
</feature>
<keyword evidence="2" id="KW-0472">Membrane</keyword>
<feature type="transmembrane region" description="Helical" evidence="2">
    <location>
        <begin position="100"/>
        <end position="128"/>
    </location>
</feature>
<keyword evidence="4" id="KW-1185">Reference proteome</keyword>
<feature type="transmembrane region" description="Helical" evidence="2">
    <location>
        <begin position="289"/>
        <end position="307"/>
    </location>
</feature>
<evidence type="ECO:0000313" key="4">
    <source>
        <dbReference type="Proteomes" id="UP001202244"/>
    </source>
</evidence>
<dbReference type="Proteomes" id="UP001202244">
    <property type="component" value="Chromosome"/>
</dbReference>
<name>A0ABY3XSG6_9ACTN</name>
<feature type="transmembrane region" description="Helical" evidence="2">
    <location>
        <begin position="58"/>
        <end position="80"/>
    </location>
</feature>
<keyword evidence="2" id="KW-0812">Transmembrane</keyword>
<feature type="transmembrane region" description="Helical" evidence="2">
    <location>
        <begin position="28"/>
        <end position="46"/>
    </location>
</feature>
<reference evidence="3 4" key="1">
    <citation type="journal article" date="2023" name="Microbiol. Spectr.">
        <title>Synergy between Genome Mining, Metabolomics, and Bioinformatics Uncovers Antibacterial Chlorinated Carbazole Alkaloids and Their Biosynthetic Gene Cluster from Streptomyces tubbatahanensis sp. nov., a Novel Actinomycete Isolated from Sulu Sea, Philippines.</title>
        <authorList>
            <person name="Tenebro C.P."/>
            <person name="Trono D.J.V.L."/>
            <person name="Balida L.A.P."/>
            <person name="Bayog L.K.A."/>
            <person name="Bruna J.R."/>
            <person name="Sabido E.M."/>
            <person name="Caspe D.P.C."/>
            <person name="de Los Santos E.L.C."/>
            <person name="Saludes J.P."/>
            <person name="Dalisay D.S."/>
        </authorList>
    </citation>
    <scope>NUCLEOTIDE SEQUENCE [LARGE SCALE GENOMIC DNA]</scope>
    <source>
        <strain evidence="3 4">DSD3025</strain>
    </source>
</reference>
<dbReference type="RefSeq" id="WP_242751558.1">
    <property type="nucleotide sequence ID" value="NZ_CP093846.1"/>
</dbReference>
<feature type="transmembrane region" description="Helical" evidence="2">
    <location>
        <begin position="140"/>
        <end position="162"/>
    </location>
</feature>
<feature type="transmembrane region" description="Helical" evidence="2">
    <location>
        <begin position="258"/>
        <end position="277"/>
    </location>
</feature>
<dbReference type="EMBL" id="CP093846">
    <property type="protein sequence ID" value="UNS97421.1"/>
    <property type="molecule type" value="Genomic_DNA"/>
</dbReference>
<proteinExistence type="predicted"/>
<gene>
    <name evidence="3" type="ORF">MMF93_13625</name>
</gene>
<evidence type="ECO:0000256" key="1">
    <source>
        <dbReference type="SAM" id="MobiDB-lite"/>
    </source>
</evidence>
<keyword evidence="2" id="KW-1133">Transmembrane helix</keyword>
<accession>A0ABY3XSG6</accession>
<organism evidence="3 4">
    <name type="scientific">Streptomyces tubbatahanensis</name>
    <dbReference type="NCBI Taxonomy" id="2923272"/>
    <lineage>
        <taxon>Bacteria</taxon>
        <taxon>Bacillati</taxon>
        <taxon>Actinomycetota</taxon>
        <taxon>Actinomycetes</taxon>
        <taxon>Kitasatosporales</taxon>
        <taxon>Streptomycetaceae</taxon>
        <taxon>Streptomyces</taxon>
    </lineage>
</organism>